<dbReference type="AlphaFoldDB" id="I4DBD2"/>
<proteinExistence type="predicted"/>
<reference evidence="1 2" key="1">
    <citation type="journal article" date="2012" name="J. Bacteriol.">
        <title>Complete genome sequences of Desulfosporosinus orientis DSM765T, Desulfosporosinus youngiae DSM17734T, Desulfosporosinus meridiei DSM13257T, and Desulfosporosinus acidiphilus DSM22704T.</title>
        <authorList>
            <person name="Pester M."/>
            <person name="Brambilla E."/>
            <person name="Alazard D."/>
            <person name="Rattei T."/>
            <person name="Weinmaier T."/>
            <person name="Han J."/>
            <person name="Lucas S."/>
            <person name="Lapidus A."/>
            <person name="Cheng J.F."/>
            <person name="Goodwin L."/>
            <person name="Pitluck S."/>
            <person name="Peters L."/>
            <person name="Ovchinnikova G."/>
            <person name="Teshima H."/>
            <person name="Detter J.C."/>
            <person name="Han C.S."/>
            <person name="Tapia R."/>
            <person name="Land M.L."/>
            <person name="Hauser L."/>
            <person name="Kyrpides N.C."/>
            <person name="Ivanova N.N."/>
            <person name="Pagani I."/>
            <person name="Huntmann M."/>
            <person name="Wei C.L."/>
            <person name="Davenport K.W."/>
            <person name="Daligault H."/>
            <person name="Chain P.S."/>
            <person name="Chen A."/>
            <person name="Mavromatis K."/>
            <person name="Markowitz V."/>
            <person name="Szeto E."/>
            <person name="Mikhailova N."/>
            <person name="Pati A."/>
            <person name="Wagner M."/>
            <person name="Woyke T."/>
            <person name="Ollivier B."/>
            <person name="Klenk H.P."/>
            <person name="Spring S."/>
            <person name="Loy A."/>
        </authorList>
    </citation>
    <scope>NUCLEOTIDE SEQUENCE [LARGE SCALE GENOMIC DNA]</scope>
    <source>
        <strain evidence="2">DSM 22704 / JCM 16185 / SJ4</strain>
    </source>
</reference>
<dbReference type="OrthoDB" id="9810452at2"/>
<dbReference type="NCBIfam" id="TIGR01987">
    <property type="entry name" value="HI0074"/>
    <property type="match status" value="1"/>
</dbReference>
<dbReference type="EMBL" id="CP003639">
    <property type="protein sequence ID" value="AFM43106.1"/>
    <property type="molecule type" value="Genomic_DNA"/>
</dbReference>
<dbReference type="GO" id="GO:0016740">
    <property type="term" value="F:transferase activity"/>
    <property type="evidence" value="ECO:0007669"/>
    <property type="project" value="UniProtKB-KW"/>
</dbReference>
<dbReference type="KEGG" id="dai:Desaci_4249"/>
<dbReference type="Gene3D" id="1.20.120.330">
    <property type="entry name" value="Nucleotidyltransferases domain 2"/>
    <property type="match status" value="1"/>
</dbReference>
<organism evidence="1 2">
    <name type="scientific">Desulfosporosinus acidiphilus (strain DSM 22704 / JCM 16185 / SJ4)</name>
    <dbReference type="NCBI Taxonomy" id="646529"/>
    <lineage>
        <taxon>Bacteria</taxon>
        <taxon>Bacillati</taxon>
        <taxon>Bacillota</taxon>
        <taxon>Clostridia</taxon>
        <taxon>Eubacteriales</taxon>
        <taxon>Desulfitobacteriaceae</taxon>
        <taxon>Desulfosporosinus</taxon>
    </lineage>
</organism>
<protein>
    <submittedName>
        <fullName evidence="1">Nucleotidyltransferase substrate binding protein, HI0074 family</fullName>
    </submittedName>
</protein>
<dbReference type="Pfam" id="PF08780">
    <property type="entry name" value="NTase_sub_bind"/>
    <property type="match status" value="1"/>
</dbReference>
<evidence type="ECO:0000313" key="2">
    <source>
        <dbReference type="Proteomes" id="UP000002892"/>
    </source>
</evidence>
<dbReference type="Proteomes" id="UP000002892">
    <property type="component" value="Chromosome"/>
</dbReference>
<gene>
    <name evidence="1" type="ordered locus">Desaci_4249</name>
</gene>
<dbReference type="InterPro" id="IPR010235">
    <property type="entry name" value="HepT"/>
</dbReference>
<dbReference type="HOGENOM" id="CLU_118479_1_0_9"/>
<dbReference type="eggNOG" id="COG1669">
    <property type="taxonomic scope" value="Bacteria"/>
</dbReference>
<evidence type="ECO:0000313" key="1">
    <source>
        <dbReference type="EMBL" id="AFM43106.1"/>
    </source>
</evidence>
<sequence>MSDPHVKVNNFKNALSKLKEGIAKCNNSDDLLRDGLIQRFEFTFELAWKTLKAVFEDEGLIGLNSPKSVLREAFAAELIRDDELWLAMLNDRNSTVHIYNEQLAMEICKNIQEKYFIALTNLLENIEKRL</sequence>
<name>I4DBD2_DESAJ</name>
<keyword evidence="1" id="KW-0808">Transferase</keyword>
<accession>I4DBD2</accession>
<keyword evidence="2" id="KW-1185">Reference proteome</keyword>
<dbReference type="RefSeq" id="WP_014829092.1">
    <property type="nucleotide sequence ID" value="NC_018068.1"/>
</dbReference>
<dbReference type="SUPFAM" id="SSF81593">
    <property type="entry name" value="Nucleotidyltransferase substrate binding subunit/domain"/>
    <property type="match status" value="1"/>
</dbReference>